<comment type="caution">
    <text evidence="2">The sequence shown here is derived from an EMBL/GenBank/DDBJ whole genome shotgun (WGS) entry which is preliminary data.</text>
</comment>
<evidence type="ECO:0000259" key="1">
    <source>
        <dbReference type="Pfam" id="PF05448"/>
    </source>
</evidence>
<evidence type="ECO:0000313" key="3">
    <source>
        <dbReference type="Proteomes" id="UP001595816"/>
    </source>
</evidence>
<dbReference type="Gene3D" id="3.40.50.1820">
    <property type="entry name" value="alpha/beta hydrolase"/>
    <property type="match status" value="1"/>
</dbReference>
<protein>
    <submittedName>
        <fullName evidence="2">Acetylxylan esterase</fullName>
    </submittedName>
</protein>
<dbReference type="SUPFAM" id="SSF53474">
    <property type="entry name" value="alpha/beta-Hydrolases"/>
    <property type="match status" value="1"/>
</dbReference>
<dbReference type="Pfam" id="PF05448">
    <property type="entry name" value="AXE1"/>
    <property type="match status" value="1"/>
</dbReference>
<dbReference type="Proteomes" id="UP001595816">
    <property type="component" value="Unassembled WGS sequence"/>
</dbReference>
<accession>A0ABV8M222</accession>
<dbReference type="RefSeq" id="WP_253760337.1">
    <property type="nucleotide sequence ID" value="NZ_JAMZDZ010000001.1"/>
</dbReference>
<dbReference type="PANTHER" id="PTHR40111:SF1">
    <property type="entry name" value="CEPHALOSPORIN-C DEACETYLASE"/>
    <property type="match status" value="1"/>
</dbReference>
<sequence>MAFFDLPLETLRDYRPDVAEPADFDEFWAATLKEARAFDLDPVFEPVETGLTMVTSYDVTFRGWGGHPVKAWLTVPKYGDGPFPIVVQYQGYNGGRGIPQQQIGWPNYGYAHLMMDTRGQGSGWLIGHTPDPVGSGPQHAGFMTRGITDPAEYYYRRVYTDAVRAVETARVAPGVDGTRVAVGGGSQGGGLTIAAAGLCGDLVGALPDVPFLCQFERAIGLTDADPYAEIARYLTVHRQQEEQVYRTLSYFDGVNLARRATAPALFSTALMDQVCPPSTVFAAYNAWNSADKDIRVYRFNGHEGGSYDQSVEHATWLRSRV</sequence>
<name>A0ABV8M222_9ACTN</name>
<dbReference type="InterPro" id="IPR039069">
    <property type="entry name" value="CE7"/>
</dbReference>
<keyword evidence="3" id="KW-1185">Reference proteome</keyword>
<proteinExistence type="predicted"/>
<reference evidence="3" key="1">
    <citation type="journal article" date="2019" name="Int. J. Syst. Evol. Microbiol.">
        <title>The Global Catalogue of Microorganisms (GCM) 10K type strain sequencing project: providing services to taxonomists for standard genome sequencing and annotation.</title>
        <authorList>
            <consortium name="The Broad Institute Genomics Platform"/>
            <consortium name="The Broad Institute Genome Sequencing Center for Infectious Disease"/>
            <person name="Wu L."/>
            <person name="Ma J."/>
        </authorList>
    </citation>
    <scope>NUCLEOTIDE SEQUENCE [LARGE SCALE GENOMIC DNA]</scope>
    <source>
        <strain evidence="3">CGMCC 4.7289</strain>
    </source>
</reference>
<feature type="domain" description="Acetyl xylan esterase" evidence="1">
    <location>
        <begin position="1"/>
        <end position="318"/>
    </location>
</feature>
<dbReference type="EMBL" id="JBHSAY010000033">
    <property type="protein sequence ID" value="MFC4136628.1"/>
    <property type="molecule type" value="Genomic_DNA"/>
</dbReference>
<dbReference type="PANTHER" id="PTHR40111">
    <property type="entry name" value="CEPHALOSPORIN-C DEACETYLASE"/>
    <property type="match status" value="1"/>
</dbReference>
<dbReference type="InterPro" id="IPR029058">
    <property type="entry name" value="AB_hydrolase_fold"/>
</dbReference>
<evidence type="ECO:0000313" key="2">
    <source>
        <dbReference type="EMBL" id="MFC4136628.1"/>
    </source>
</evidence>
<dbReference type="InterPro" id="IPR008391">
    <property type="entry name" value="AXE1_dom"/>
</dbReference>
<organism evidence="2 3">
    <name type="scientific">Hamadaea flava</name>
    <dbReference type="NCBI Taxonomy" id="1742688"/>
    <lineage>
        <taxon>Bacteria</taxon>
        <taxon>Bacillati</taxon>
        <taxon>Actinomycetota</taxon>
        <taxon>Actinomycetes</taxon>
        <taxon>Micromonosporales</taxon>
        <taxon>Micromonosporaceae</taxon>
        <taxon>Hamadaea</taxon>
    </lineage>
</organism>
<gene>
    <name evidence="2" type="ORF">ACFOZ4_38985</name>
</gene>